<evidence type="ECO:0000313" key="2">
    <source>
        <dbReference type="EMBL" id="CUF53516.1"/>
    </source>
</evidence>
<evidence type="ECO:0000256" key="1">
    <source>
        <dbReference type="SAM" id="MobiDB-lite"/>
    </source>
</evidence>
<feature type="compositionally biased region" description="Low complexity" evidence="1">
    <location>
        <begin position="145"/>
        <end position="154"/>
    </location>
</feature>
<dbReference type="EMBL" id="CYKH01000348">
    <property type="protein sequence ID" value="CUF53516.1"/>
    <property type="molecule type" value="Genomic_DNA"/>
</dbReference>
<gene>
    <name evidence="2" type="ORF">BSAL_03990</name>
</gene>
<feature type="compositionally biased region" description="Polar residues" evidence="1">
    <location>
        <begin position="218"/>
        <end position="232"/>
    </location>
</feature>
<sequence>MFLRTRGGGGATTPLDFEPDPMFLRTPLVSGHQLPLSAVKNPALFLRGGTCGGGAHPGPVGTPASSAPGSPEKGMSRQQTQAMTMAGSGFITMDSQCGTPLPLSPTTAANQQGGDNEDYVLRSARIPVLQRHDNSSLDGVSSPVQQQQQHPFQQAHTRGGVYPPSSAILVSGAVNGSGSTSALLLSPSKLQYRPDANLPFAPNNNNNNNNQQRRTDAGSRTLSDTHLYTPTNAGGTTAGGGGDEMSPSRQHKEEQRRDLQNLFEQHKVNLNAAAHKIWFEQLVAKLIQRSRHVYISACEELSRRHYVIACAVFPFAVLSYLTACDVFEREEWLGLLNDVGKKHRNDRAARCIPLEIMREMSRLAYAIRRDAAVLFPDQHNAMDHAAKFLPNDTVIRLAQRSLEIPIAVSYLEEDVLVNGQWDKSPTLLELYDHASMRQEVHALRLQPNFHTYLQQNPHVITPELLETLGDVEAAIKLYDIQQLACTVVVWLCGYRVLGRPRRCRPRPRDTWNR</sequence>
<dbReference type="Proteomes" id="UP000051952">
    <property type="component" value="Unassembled WGS sequence"/>
</dbReference>
<dbReference type="OrthoDB" id="266194at2759"/>
<organism evidence="2 3">
    <name type="scientific">Bodo saltans</name>
    <name type="common">Flagellated protozoan</name>
    <dbReference type="NCBI Taxonomy" id="75058"/>
    <lineage>
        <taxon>Eukaryota</taxon>
        <taxon>Discoba</taxon>
        <taxon>Euglenozoa</taxon>
        <taxon>Kinetoplastea</taxon>
        <taxon>Metakinetoplastina</taxon>
        <taxon>Eubodonida</taxon>
        <taxon>Bodonidae</taxon>
        <taxon>Bodo</taxon>
    </lineage>
</organism>
<keyword evidence="3" id="KW-1185">Reference proteome</keyword>
<name>A0A0S4IS86_BODSA</name>
<dbReference type="AlphaFoldDB" id="A0A0S4IS86"/>
<evidence type="ECO:0000313" key="3">
    <source>
        <dbReference type="Proteomes" id="UP000051952"/>
    </source>
</evidence>
<dbReference type="VEuPathDB" id="TriTrypDB:BSAL_03990"/>
<protein>
    <submittedName>
        <fullName evidence="2">Uncharacterized protein</fullName>
    </submittedName>
</protein>
<reference evidence="3" key="1">
    <citation type="submission" date="2015-09" db="EMBL/GenBank/DDBJ databases">
        <authorList>
            <consortium name="Pathogen Informatics"/>
        </authorList>
    </citation>
    <scope>NUCLEOTIDE SEQUENCE [LARGE SCALE GENOMIC DNA]</scope>
    <source>
        <strain evidence="3">Lake Konstanz</strain>
    </source>
</reference>
<feature type="region of interest" description="Disordered" evidence="1">
    <location>
        <begin position="194"/>
        <end position="256"/>
    </location>
</feature>
<feature type="region of interest" description="Disordered" evidence="1">
    <location>
        <begin position="54"/>
        <end position="78"/>
    </location>
</feature>
<proteinExistence type="predicted"/>
<feature type="region of interest" description="Disordered" evidence="1">
    <location>
        <begin position="133"/>
        <end position="160"/>
    </location>
</feature>
<accession>A0A0S4IS86</accession>